<dbReference type="AlphaFoldDB" id="A0ABD0SKL5"/>
<dbReference type="PANTHER" id="PTHR46135">
    <property type="entry name" value="NME/NM23 FAMILY MEMBER 8"/>
    <property type="match status" value="1"/>
</dbReference>
<proteinExistence type="predicted"/>
<name>A0ABD0SKL5_LOXSC</name>
<organism evidence="3 4">
    <name type="scientific">Loxostege sticticalis</name>
    <name type="common">Beet webworm moth</name>
    <dbReference type="NCBI Taxonomy" id="481309"/>
    <lineage>
        <taxon>Eukaryota</taxon>
        <taxon>Metazoa</taxon>
        <taxon>Ecdysozoa</taxon>
        <taxon>Arthropoda</taxon>
        <taxon>Hexapoda</taxon>
        <taxon>Insecta</taxon>
        <taxon>Pterygota</taxon>
        <taxon>Neoptera</taxon>
        <taxon>Endopterygota</taxon>
        <taxon>Lepidoptera</taxon>
        <taxon>Glossata</taxon>
        <taxon>Ditrysia</taxon>
        <taxon>Pyraloidea</taxon>
        <taxon>Crambidae</taxon>
        <taxon>Pyraustinae</taxon>
        <taxon>Loxostege</taxon>
    </lineage>
</organism>
<evidence type="ECO:0000313" key="3">
    <source>
        <dbReference type="EMBL" id="KAL0820142.1"/>
    </source>
</evidence>
<accession>A0ABD0SKL5</accession>
<feature type="region of interest" description="Disordered" evidence="1">
    <location>
        <begin position="309"/>
        <end position="331"/>
    </location>
</feature>
<gene>
    <name evidence="3" type="ORF">ABMA28_006076</name>
</gene>
<protein>
    <recommendedName>
        <fullName evidence="2">DUF4746 domain-containing protein</fullName>
    </recommendedName>
</protein>
<evidence type="ECO:0000256" key="1">
    <source>
        <dbReference type="SAM" id="MobiDB-lite"/>
    </source>
</evidence>
<sequence>MPPRKIELFLEIHDEKEFEQTLQSNLNNLICAEVYCHFAGWCTALDRLFTTMKLDWSDGKMVLLKVPADDIEALRRFRNQSEPVFAFILHKKITKVFRGVDALRLEVVAKKEIQYFKMELAGACFDRPKYELDEPTPDEMDWLTSRQTEKKLETVNLSARRAARQAARKRHRAELMVPYLQQLNFVLFWPHTHHAHFELYGRWDLHNIVMVGREELVLTKEKAEDVLYAGDAPINEASMFKLLSGPALAICFRMLDTDKHFVSLVRKILYEEIPPIDNEKPMNEQPPHKTAFDHYKSYSLSREQIWQQRREERMKRKEEEKRKRARHLSEMRRLARQAREEAIEAKLAEKEQRKLQLLKSGNLSELDKLEQEPDEEIDIPIPEELPEEVEEESEEEDEDEYFPPAGLLIPGFYAPPNDIAKANGLAILFPKLVVECVKPVEEFLPPHVLVMLAIGQRHTAIEAMQKHREAIIHMGIFKATTPFDAVHIAYSVNQYDKLGSPINQNQLRLVFMVSIKVDFTLLELMELNPLYVSRDSDGGEEECAAMFPVDYADEYPEFEDFGDHSVLKPTQEIES</sequence>
<dbReference type="Proteomes" id="UP001549921">
    <property type="component" value="Unassembled WGS sequence"/>
</dbReference>
<dbReference type="Pfam" id="PF15928">
    <property type="entry name" value="DUF4746"/>
    <property type="match status" value="1"/>
</dbReference>
<comment type="caution">
    <text evidence="3">The sequence shown here is derived from an EMBL/GenBank/DDBJ whole genome shotgun (WGS) entry which is preliminary data.</text>
</comment>
<evidence type="ECO:0000259" key="2">
    <source>
        <dbReference type="Pfam" id="PF15928"/>
    </source>
</evidence>
<dbReference type="InterPro" id="IPR031827">
    <property type="entry name" value="DUF4746"/>
</dbReference>
<reference evidence="3 4" key="1">
    <citation type="submission" date="2024-06" db="EMBL/GenBank/DDBJ databases">
        <title>A chromosome-level genome assembly of beet webworm, Loxostege sticticalis.</title>
        <authorList>
            <person name="Zhang Y."/>
        </authorList>
    </citation>
    <scope>NUCLEOTIDE SEQUENCE [LARGE SCALE GENOMIC DNA]</scope>
    <source>
        <strain evidence="3">AQ028</strain>
        <tissue evidence="3">Male pupae</tissue>
    </source>
</reference>
<feature type="domain" description="DUF4746" evidence="2">
    <location>
        <begin position="242"/>
        <end position="557"/>
    </location>
</feature>
<dbReference type="InterPro" id="IPR051766">
    <property type="entry name" value="TXND_domain-containing"/>
</dbReference>
<evidence type="ECO:0000313" key="4">
    <source>
        <dbReference type="Proteomes" id="UP001549921"/>
    </source>
</evidence>
<feature type="region of interest" description="Disordered" evidence="1">
    <location>
        <begin position="365"/>
        <end position="395"/>
    </location>
</feature>
<feature type="compositionally biased region" description="Acidic residues" evidence="1">
    <location>
        <begin position="384"/>
        <end position="395"/>
    </location>
</feature>
<dbReference type="PANTHER" id="PTHR46135:SF3">
    <property type="entry name" value="NME_NM23 FAMILY MEMBER 8"/>
    <property type="match status" value="1"/>
</dbReference>
<dbReference type="EMBL" id="JBEDNZ010000019">
    <property type="protein sequence ID" value="KAL0820142.1"/>
    <property type="molecule type" value="Genomic_DNA"/>
</dbReference>